<accession>A0A7D4AQB6</accession>
<dbReference type="Proteomes" id="UP000501240">
    <property type="component" value="Chromosome"/>
</dbReference>
<evidence type="ECO:0000313" key="1">
    <source>
        <dbReference type="EMBL" id="QKG24088.1"/>
    </source>
</evidence>
<name>A0A7D4AQB6_ACTVE</name>
<keyword evidence="2" id="KW-1185">Reference proteome</keyword>
<proteinExistence type="predicted"/>
<protein>
    <submittedName>
        <fullName evidence="1">Uncharacterized protein</fullName>
    </submittedName>
</protein>
<gene>
    <name evidence="1" type="ORF">ACTIVE_5731</name>
</gene>
<dbReference type="EMBL" id="CP053892">
    <property type="protein sequence ID" value="QKG24088.1"/>
    <property type="molecule type" value="Genomic_DNA"/>
</dbReference>
<evidence type="ECO:0000313" key="2">
    <source>
        <dbReference type="Proteomes" id="UP000501240"/>
    </source>
</evidence>
<reference evidence="1 2" key="1">
    <citation type="submission" date="2020-05" db="EMBL/GenBank/DDBJ databases">
        <title>Actinomadura verrucosospora NRRL-B18236 (PFL_A860) Genome sequencing and assembly.</title>
        <authorList>
            <person name="Samborskyy M."/>
        </authorList>
    </citation>
    <scope>NUCLEOTIDE SEQUENCE [LARGE SCALE GENOMIC DNA]</scope>
    <source>
        <strain evidence="1 2">NRRL:B18236</strain>
    </source>
</reference>
<sequence>MLGRGGPWEGAMKVILVLLCLAIAGRELYLAFDRRRRAGAPEIADIRTQLIALKGTRDELEHFRSAQRERLERLTADRTAELEPLAAGQDRLAESLRETDARIGSLVAQINDRMVPEVNERLNANKAALERLTADVAALRGHLVARLDQAVAASLGAEPGDLVAGSLTAAPDAARAALSAPFERFLERYGLWCELADGDRRYLSGRSPRGLERDFIELLAALRARRGPATAEAAALLDALRAAATASVQVGPLLIVRTSGELLGGVLPLAELRLPETAGLLDDPSRAAARLRRLPAARLLDAS</sequence>
<dbReference type="AlphaFoldDB" id="A0A7D4AQB6"/>
<organism evidence="1 2">
    <name type="scientific">Actinomadura verrucosospora</name>
    <dbReference type="NCBI Taxonomy" id="46165"/>
    <lineage>
        <taxon>Bacteria</taxon>
        <taxon>Bacillati</taxon>
        <taxon>Actinomycetota</taxon>
        <taxon>Actinomycetes</taxon>
        <taxon>Streptosporangiales</taxon>
        <taxon>Thermomonosporaceae</taxon>
        <taxon>Actinomadura</taxon>
    </lineage>
</organism>